<dbReference type="Gene3D" id="3.40.50.2000">
    <property type="entry name" value="Glycogen Phosphorylase B"/>
    <property type="match status" value="2"/>
</dbReference>
<comment type="caution">
    <text evidence="3">The sequence shown here is derived from an EMBL/GenBank/DDBJ whole genome shotgun (WGS) entry which is preliminary data.</text>
</comment>
<evidence type="ECO:0000259" key="2">
    <source>
        <dbReference type="Pfam" id="PF13439"/>
    </source>
</evidence>
<dbReference type="CDD" id="cd03801">
    <property type="entry name" value="GT4_PimA-like"/>
    <property type="match status" value="1"/>
</dbReference>
<dbReference type="Pfam" id="PF13692">
    <property type="entry name" value="Glyco_trans_1_4"/>
    <property type="match status" value="1"/>
</dbReference>
<evidence type="ECO:0000256" key="1">
    <source>
        <dbReference type="ARBA" id="ARBA00022679"/>
    </source>
</evidence>
<dbReference type="SUPFAM" id="SSF53756">
    <property type="entry name" value="UDP-Glycosyltransferase/glycogen phosphorylase"/>
    <property type="match status" value="1"/>
</dbReference>
<dbReference type="Proteomes" id="UP000319812">
    <property type="component" value="Unassembled WGS sequence"/>
</dbReference>
<name>A0A4Y4F331_9GAMM</name>
<accession>A0A4Y4F331</accession>
<dbReference type="EMBL" id="BJOC01000048">
    <property type="protein sequence ID" value="GED23757.1"/>
    <property type="molecule type" value="Genomic_DNA"/>
</dbReference>
<sequence length="364" mass="39297">MNRATAPSLAFMVPGALRQATGGYRYDARLVDGLRERGWRVEVHELAGRFPEGDDQARRSLGEALAALPDATPLVIDGLALGNLGEVAQAHAERLDITALVHHPLGDEAGLDAATRRRLLAREAAILNRVARIVVTSPFTARRLVELGVDDTPITVVEPGVEAAAPAEAAWPAEAAVAPCLLCVATLTPRKGHLLMLDALATLQHRDWQLDCVGDEQRDPEHAEAIRQRIEALALQDRVRLRGSYDEAALAEAYHQSDLVLVPSWYEGYGMVVTEALARGLPLVSTLGGALRDTVPAAASWRVEPGDSAAFAVAIEQWWSAEARDARRQAAVKVREALTGWEGVVTRFVEALMPVPPGLGERDE</sequence>
<reference evidence="3 4" key="1">
    <citation type="submission" date="2019-06" db="EMBL/GenBank/DDBJ databases">
        <title>Whole genome shotgun sequence of Halomonas halmophila NBRC 15537.</title>
        <authorList>
            <person name="Hosoyama A."/>
            <person name="Uohara A."/>
            <person name="Ohji S."/>
            <person name="Ichikawa N."/>
        </authorList>
    </citation>
    <scope>NUCLEOTIDE SEQUENCE [LARGE SCALE GENOMIC DNA]</scope>
    <source>
        <strain evidence="3 4">NBRC 15537</strain>
    </source>
</reference>
<keyword evidence="4" id="KW-1185">Reference proteome</keyword>
<dbReference type="RefSeq" id="WP_141321728.1">
    <property type="nucleotide sequence ID" value="NZ_BJOC01000048.1"/>
</dbReference>
<keyword evidence="1 3" id="KW-0808">Transferase</keyword>
<dbReference type="OrthoDB" id="4611853at2"/>
<dbReference type="Pfam" id="PF13439">
    <property type="entry name" value="Glyco_transf_4"/>
    <property type="match status" value="1"/>
</dbReference>
<dbReference type="AlphaFoldDB" id="A0A4Y4F331"/>
<dbReference type="PANTHER" id="PTHR46401">
    <property type="entry name" value="GLYCOSYLTRANSFERASE WBBK-RELATED"/>
    <property type="match status" value="1"/>
</dbReference>
<protein>
    <submittedName>
        <fullName evidence="3">Glycosyl transferase</fullName>
    </submittedName>
</protein>
<proteinExistence type="predicted"/>
<organism evidence="3 4">
    <name type="scientific">Halomonas halmophila</name>
    <dbReference type="NCBI Taxonomy" id="252"/>
    <lineage>
        <taxon>Bacteria</taxon>
        <taxon>Pseudomonadati</taxon>
        <taxon>Pseudomonadota</taxon>
        <taxon>Gammaproteobacteria</taxon>
        <taxon>Oceanospirillales</taxon>
        <taxon>Halomonadaceae</taxon>
        <taxon>Halomonas</taxon>
    </lineage>
</organism>
<dbReference type="InterPro" id="IPR028098">
    <property type="entry name" value="Glyco_trans_4-like_N"/>
</dbReference>
<dbReference type="PANTHER" id="PTHR46401:SF2">
    <property type="entry name" value="GLYCOSYLTRANSFERASE WBBK-RELATED"/>
    <property type="match status" value="1"/>
</dbReference>
<dbReference type="GO" id="GO:0009103">
    <property type="term" value="P:lipopolysaccharide biosynthetic process"/>
    <property type="evidence" value="ECO:0007669"/>
    <property type="project" value="TreeGrafter"/>
</dbReference>
<dbReference type="GO" id="GO:0016757">
    <property type="term" value="F:glycosyltransferase activity"/>
    <property type="evidence" value="ECO:0007669"/>
    <property type="project" value="TreeGrafter"/>
</dbReference>
<feature type="domain" description="Glycosyltransferase subfamily 4-like N-terminal" evidence="2">
    <location>
        <begin position="100"/>
        <end position="163"/>
    </location>
</feature>
<evidence type="ECO:0000313" key="3">
    <source>
        <dbReference type="EMBL" id="GED23757.1"/>
    </source>
</evidence>
<gene>
    <name evidence="3" type="ORF">HHA01_27340</name>
</gene>
<evidence type="ECO:0000313" key="4">
    <source>
        <dbReference type="Proteomes" id="UP000319812"/>
    </source>
</evidence>